<gene>
    <name evidence="2" type="ORF">ACFQEU_16240</name>
</gene>
<accession>A0ABD5SDK9</accession>
<name>A0ABD5SDK9_9EURY</name>
<dbReference type="Pfam" id="PF03819">
    <property type="entry name" value="MazG"/>
    <property type="match status" value="1"/>
</dbReference>
<keyword evidence="3" id="KW-1185">Reference proteome</keyword>
<dbReference type="CDD" id="cd11523">
    <property type="entry name" value="NTP-PPase"/>
    <property type="match status" value="1"/>
</dbReference>
<dbReference type="RefSeq" id="WP_379783847.1">
    <property type="nucleotide sequence ID" value="NZ_JBHSWW010000467.1"/>
</dbReference>
<dbReference type="Gene3D" id="1.10.287.1080">
    <property type="entry name" value="MazG-like"/>
    <property type="match status" value="1"/>
</dbReference>
<dbReference type="InterPro" id="IPR004518">
    <property type="entry name" value="MazG-like_dom"/>
</dbReference>
<reference evidence="2 3" key="1">
    <citation type="journal article" date="2019" name="Int. J. Syst. Evol. Microbiol.">
        <title>The Global Catalogue of Microorganisms (GCM) 10K type strain sequencing project: providing services to taxonomists for standard genome sequencing and annotation.</title>
        <authorList>
            <consortium name="The Broad Institute Genomics Platform"/>
            <consortium name="The Broad Institute Genome Sequencing Center for Infectious Disease"/>
            <person name="Wu L."/>
            <person name="Ma J."/>
        </authorList>
    </citation>
    <scope>NUCLEOTIDE SEQUENCE [LARGE SCALE GENOMIC DNA]</scope>
    <source>
        <strain evidence="2 3">CGMCC 1.3239</strain>
    </source>
</reference>
<feature type="domain" description="NTP pyrophosphohydrolase MazG-like" evidence="1">
    <location>
        <begin position="27"/>
        <end position="90"/>
    </location>
</feature>
<sequence length="101" mass="10719">MDRQERVAAFVDEQGWKTDLAYRVLDLQSEVGEIADEVTTTTDYGASPAEARVAVDEVGHALFALLAVAESAGVDADEALDTAIAKYERRIAETGDGGSGE</sequence>
<dbReference type="Proteomes" id="UP001596442">
    <property type="component" value="Unassembled WGS sequence"/>
</dbReference>
<evidence type="ECO:0000313" key="2">
    <source>
        <dbReference type="EMBL" id="MFC6754996.1"/>
    </source>
</evidence>
<evidence type="ECO:0000313" key="3">
    <source>
        <dbReference type="Proteomes" id="UP001596442"/>
    </source>
</evidence>
<evidence type="ECO:0000259" key="1">
    <source>
        <dbReference type="Pfam" id="PF03819"/>
    </source>
</evidence>
<dbReference type="EMBL" id="JBHSWW010000467">
    <property type="protein sequence ID" value="MFC6754996.1"/>
    <property type="molecule type" value="Genomic_DNA"/>
</dbReference>
<dbReference type="SUPFAM" id="SSF101386">
    <property type="entry name" value="all-alpha NTP pyrophosphatases"/>
    <property type="match status" value="1"/>
</dbReference>
<proteinExistence type="predicted"/>
<protein>
    <submittedName>
        <fullName evidence="2">MazG-like family protein</fullName>
    </submittedName>
</protein>
<organism evidence="2 3">
    <name type="scientific">Halorubrum tibetense</name>
    <dbReference type="NCBI Taxonomy" id="175631"/>
    <lineage>
        <taxon>Archaea</taxon>
        <taxon>Methanobacteriati</taxon>
        <taxon>Methanobacteriota</taxon>
        <taxon>Stenosarchaea group</taxon>
        <taxon>Halobacteria</taxon>
        <taxon>Halobacteriales</taxon>
        <taxon>Haloferacaceae</taxon>
        <taxon>Halorubrum</taxon>
    </lineage>
</organism>
<comment type="caution">
    <text evidence="2">The sequence shown here is derived from an EMBL/GenBank/DDBJ whole genome shotgun (WGS) entry which is preliminary data.</text>
</comment>
<dbReference type="AlphaFoldDB" id="A0ABD5SDK9"/>